<keyword evidence="2" id="KW-0805">Transcription regulation</keyword>
<dbReference type="PROSITE" id="PS50931">
    <property type="entry name" value="HTH_LYSR"/>
    <property type="match status" value="1"/>
</dbReference>
<dbReference type="SUPFAM" id="SSF46785">
    <property type="entry name" value="Winged helix' DNA-binding domain"/>
    <property type="match status" value="1"/>
</dbReference>
<dbReference type="InterPro" id="IPR000847">
    <property type="entry name" value="LysR_HTH_N"/>
</dbReference>
<dbReference type="PANTHER" id="PTHR30118">
    <property type="entry name" value="HTH-TYPE TRANSCRIPTIONAL REGULATOR LEUO-RELATED"/>
    <property type="match status" value="1"/>
</dbReference>
<evidence type="ECO:0000256" key="4">
    <source>
        <dbReference type="ARBA" id="ARBA00023163"/>
    </source>
</evidence>
<reference evidence="6 7" key="1">
    <citation type="submission" date="2024-03" db="EMBL/GenBank/DDBJ databases">
        <title>Complete genome of BD2.</title>
        <authorList>
            <person name="Cao G."/>
        </authorList>
    </citation>
    <scope>NUCLEOTIDE SEQUENCE [LARGE SCALE GENOMIC DNA]</scope>
    <source>
        <strain evidence="6 7">BD2</strain>
    </source>
</reference>
<evidence type="ECO:0000256" key="3">
    <source>
        <dbReference type="ARBA" id="ARBA00023125"/>
    </source>
</evidence>
<dbReference type="SUPFAM" id="SSF53850">
    <property type="entry name" value="Periplasmic binding protein-like II"/>
    <property type="match status" value="1"/>
</dbReference>
<accession>A0ABZ2RI01</accession>
<feature type="domain" description="HTH lysR-type" evidence="5">
    <location>
        <begin position="7"/>
        <end position="64"/>
    </location>
</feature>
<dbReference type="InterPro" id="IPR036388">
    <property type="entry name" value="WH-like_DNA-bd_sf"/>
</dbReference>
<evidence type="ECO:0000256" key="1">
    <source>
        <dbReference type="ARBA" id="ARBA00009437"/>
    </source>
</evidence>
<evidence type="ECO:0000259" key="5">
    <source>
        <dbReference type="PROSITE" id="PS50931"/>
    </source>
</evidence>
<keyword evidence="7" id="KW-1185">Reference proteome</keyword>
<dbReference type="PRINTS" id="PR00039">
    <property type="entry name" value="HTHLYSR"/>
</dbReference>
<organism evidence="6 7">
    <name type="scientific">Ectopseudomonas mendocina</name>
    <name type="common">Pseudomonas mendocina</name>
    <dbReference type="NCBI Taxonomy" id="300"/>
    <lineage>
        <taxon>Bacteria</taxon>
        <taxon>Pseudomonadati</taxon>
        <taxon>Pseudomonadota</taxon>
        <taxon>Gammaproteobacteria</taxon>
        <taxon>Pseudomonadales</taxon>
        <taxon>Pseudomonadaceae</taxon>
        <taxon>Ectopseudomonas</taxon>
    </lineage>
</organism>
<dbReference type="Pfam" id="PF03466">
    <property type="entry name" value="LysR_substrate"/>
    <property type="match status" value="1"/>
</dbReference>
<evidence type="ECO:0000256" key="2">
    <source>
        <dbReference type="ARBA" id="ARBA00023015"/>
    </source>
</evidence>
<gene>
    <name evidence="6" type="ORF">WG219_03855</name>
</gene>
<keyword evidence="4" id="KW-0804">Transcription</keyword>
<protein>
    <submittedName>
        <fullName evidence="6">LysR family transcriptional regulator</fullName>
    </submittedName>
</protein>
<dbReference type="InterPro" id="IPR036390">
    <property type="entry name" value="WH_DNA-bd_sf"/>
</dbReference>
<dbReference type="Gene3D" id="1.10.10.10">
    <property type="entry name" value="Winged helix-like DNA-binding domain superfamily/Winged helix DNA-binding domain"/>
    <property type="match status" value="1"/>
</dbReference>
<dbReference type="InterPro" id="IPR050389">
    <property type="entry name" value="LysR-type_TF"/>
</dbReference>
<dbReference type="InterPro" id="IPR005119">
    <property type="entry name" value="LysR_subst-bd"/>
</dbReference>
<sequence length="310" mass="34636">MNNLRNVDLNLLVTLQALLEEKHISRAALRLHKSQPAISHALANLRRQFNDPLLIRRDGGLELTPRATELLPALNIALGHLGEVLGTPPFDPLDSKRTLRLAMSDFGARVVLPQLIRRLRQDAPGIDLVITHGSREAMLADVTDGEVDMALGVFPGRLSGRLRTQTLFEERFVCVADAATVPRRSALSLKDWLARPHILVATRSAAENEIERALAQAGLQRRIAVQLPHWSVANELIAGTDLILTVAERNLQSIRGDARFKCFKPPVEISAFDFQLIWHQRRDGDVAQHWLRERVVEICQIPKGKTQPVV</sequence>
<dbReference type="EMBL" id="CP148074">
    <property type="protein sequence ID" value="WXL26623.1"/>
    <property type="molecule type" value="Genomic_DNA"/>
</dbReference>
<dbReference type="PANTHER" id="PTHR30118:SF15">
    <property type="entry name" value="TRANSCRIPTIONAL REGULATORY PROTEIN"/>
    <property type="match status" value="1"/>
</dbReference>
<comment type="similarity">
    <text evidence="1">Belongs to the LysR transcriptional regulatory family.</text>
</comment>
<keyword evidence="3" id="KW-0238">DNA-binding</keyword>
<dbReference type="Gene3D" id="3.40.190.10">
    <property type="entry name" value="Periplasmic binding protein-like II"/>
    <property type="match status" value="2"/>
</dbReference>
<dbReference type="Proteomes" id="UP001476583">
    <property type="component" value="Chromosome"/>
</dbReference>
<evidence type="ECO:0000313" key="7">
    <source>
        <dbReference type="Proteomes" id="UP001476583"/>
    </source>
</evidence>
<dbReference type="Pfam" id="PF00126">
    <property type="entry name" value="HTH_1"/>
    <property type="match status" value="1"/>
</dbReference>
<evidence type="ECO:0000313" key="6">
    <source>
        <dbReference type="EMBL" id="WXL26623.1"/>
    </source>
</evidence>
<name>A0ABZ2RI01_ECTME</name>
<proteinExistence type="inferred from homology"/>
<dbReference type="CDD" id="cd08465">
    <property type="entry name" value="PBP2_ToxR"/>
    <property type="match status" value="1"/>
</dbReference>